<dbReference type="HOGENOM" id="CLU_821332_0_0_1"/>
<feature type="transmembrane region" description="Helical" evidence="1">
    <location>
        <begin position="173"/>
        <end position="194"/>
    </location>
</feature>
<feature type="transmembrane region" description="Helical" evidence="1">
    <location>
        <begin position="20"/>
        <end position="44"/>
    </location>
</feature>
<proteinExistence type="predicted"/>
<dbReference type="KEGG" id="pno:SNOG_12331"/>
<gene>
    <name evidence="2" type="ORF">SNOG_12331</name>
</gene>
<keyword evidence="1" id="KW-0472">Membrane</keyword>
<dbReference type="RefSeq" id="XP_001802553.1">
    <property type="nucleotide sequence ID" value="XM_001802501.1"/>
</dbReference>
<organism evidence="2 3">
    <name type="scientific">Phaeosphaeria nodorum (strain SN15 / ATCC MYA-4574 / FGSC 10173)</name>
    <name type="common">Glume blotch fungus</name>
    <name type="synonym">Parastagonospora nodorum</name>
    <dbReference type="NCBI Taxonomy" id="321614"/>
    <lineage>
        <taxon>Eukaryota</taxon>
        <taxon>Fungi</taxon>
        <taxon>Dikarya</taxon>
        <taxon>Ascomycota</taxon>
        <taxon>Pezizomycotina</taxon>
        <taxon>Dothideomycetes</taxon>
        <taxon>Pleosporomycetidae</taxon>
        <taxon>Pleosporales</taxon>
        <taxon>Pleosporineae</taxon>
        <taxon>Phaeosphaeriaceae</taxon>
        <taxon>Parastagonospora</taxon>
    </lineage>
</organism>
<dbReference type="EMBL" id="CH445346">
    <property type="protein sequence ID" value="EAT80144.2"/>
    <property type="molecule type" value="Genomic_DNA"/>
</dbReference>
<reference evidence="3" key="1">
    <citation type="journal article" date="2007" name="Plant Cell">
        <title>Dothideomycete-plant interactions illuminated by genome sequencing and EST analysis of the wheat pathogen Stagonospora nodorum.</title>
        <authorList>
            <person name="Hane J.K."/>
            <person name="Lowe R.G."/>
            <person name="Solomon P.S."/>
            <person name="Tan K.C."/>
            <person name="Schoch C.L."/>
            <person name="Spatafora J.W."/>
            <person name="Crous P.W."/>
            <person name="Kodira C."/>
            <person name="Birren B.W."/>
            <person name="Galagan J.E."/>
            <person name="Torriani S.F."/>
            <person name="McDonald B.A."/>
            <person name="Oliver R.P."/>
        </authorList>
    </citation>
    <scope>NUCLEOTIDE SEQUENCE [LARGE SCALE GENOMIC DNA]</scope>
    <source>
        <strain evidence="3">SN15 / ATCC MYA-4574 / FGSC 10173</strain>
    </source>
</reference>
<dbReference type="Proteomes" id="UP000001055">
    <property type="component" value="Unassembled WGS sequence"/>
</dbReference>
<evidence type="ECO:0000313" key="3">
    <source>
        <dbReference type="Proteomes" id="UP000001055"/>
    </source>
</evidence>
<dbReference type="AlphaFoldDB" id="Q0U7D3"/>
<keyword evidence="1" id="KW-1133">Transmembrane helix</keyword>
<dbReference type="InParanoid" id="Q0U7D3"/>
<feature type="transmembrane region" description="Helical" evidence="1">
    <location>
        <begin position="143"/>
        <end position="161"/>
    </location>
</feature>
<dbReference type="VEuPathDB" id="FungiDB:JI435_123310"/>
<name>Q0U7D3_PHANO</name>
<sequence>MGIPIYDDLVYYATPPNSYVGSAIFLFYIVAALYATLSIVIDLYKRYASIYHSGKASKDAKLEAYKAARVKHIKIYAFLASISFATLSYHMLFFLITHYLNWTGDKHRDLSAISGSKIKGWMLQSTLFQDFASELVQSKGNAAVTQVAILGTWYWNIWMAAKARTRRFDASTMRNFILLSQILPISFTISLFLIELHVSSPDIQPPASKNKATSKSTTLVTRAPIASLQLPNILLNACLLAQPSLRKHSIFNTLIILERFVLLLPHTGLISLKDSDVDKSMMISAGFMMASQWMGRKDAKLGAELQSLLKGGFAVKALGWDAVLGAVVGLCDMYRHNLHPAFKLRCTQSICQTITSFPKNWITKNQTRFCPGQLRIWPPEPIHSVLESFVAAVLFSRAGTVYALVSTV</sequence>
<dbReference type="GeneID" id="5979462"/>
<keyword evidence="1" id="KW-0812">Transmembrane</keyword>
<dbReference type="eggNOG" id="ENOG502SSTS">
    <property type="taxonomic scope" value="Eukaryota"/>
</dbReference>
<feature type="transmembrane region" description="Helical" evidence="1">
    <location>
        <begin position="75"/>
        <end position="100"/>
    </location>
</feature>
<accession>Q0U7D3</accession>
<evidence type="ECO:0000256" key="1">
    <source>
        <dbReference type="SAM" id="Phobius"/>
    </source>
</evidence>
<protein>
    <submittedName>
        <fullName evidence="2">Uncharacterized protein</fullName>
    </submittedName>
</protein>
<evidence type="ECO:0000313" key="2">
    <source>
        <dbReference type="EMBL" id="EAT80144.2"/>
    </source>
</evidence>